<gene>
    <name evidence="1" type="ORF">JVT61DRAFT_11252</name>
</gene>
<dbReference type="AlphaFoldDB" id="A0A8I3A4R5"/>
<evidence type="ECO:0000313" key="2">
    <source>
        <dbReference type="Proteomes" id="UP000683000"/>
    </source>
</evidence>
<dbReference type="OrthoDB" id="10261556at2759"/>
<comment type="caution">
    <text evidence="1">The sequence shown here is derived from an EMBL/GenBank/DDBJ whole genome shotgun (WGS) entry which is preliminary data.</text>
</comment>
<keyword evidence="2" id="KW-1185">Reference proteome</keyword>
<protein>
    <submittedName>
        <fullName evidence="1">Uncharacterized protein</fullName>
    </submittedName>
</protein>
<dbReference type="Proteomes" id="UP000683000">
    <property type="component" value="Unassembled WGS sequence"/>
</dbReference>
<dbReference type="EMBL" id="JAGFBS010000047">
    <property type="protein sequence ID" value="KAG6370626.1"/>
    <property type="molecule type" value="Genomic_DNA"/>
</dbReference>
<dbReference type="InterPro" id="IPR027417">
    <property type="entry name" value="P-loop_NTPase"/>
</dbReference>
<accession>A0A8I3A4R5</accession>
<organism evidence="1 2">
    <name type="scientific">Boletus reticuloceps</name>
    <dbReference type="NCBI Taxonomy" id="495285"/>
    <lineage>
        <taxon>Eukaryota</taxon>
        <taxon>Fungi</taxon>
        <taxon>Dikarya</taxon>
        <taxon>Basidiomycota</taxon>
        <taxon>Agaricomycotina</taxon>
        <taxon>Agaricomycetes</taxon>
        <taxon>Agaricomycetidae</taxon>
        <taxon>Boletales</taxon>
        <taxon>Boletineae</taxon>
        <taxon>Boletaceae</taxon>
        <taxon>Boletoideae</taxon>
        <taxon>Boletus</taxon>
    </lineage>
</organism>
<name>A0A8I3A4R5_9AGAM</name>
<sequence length="117" mass="13739">MDVPDVALVIQWRAMCNLSALWQRFGRAARNRELTGTALLFAEREHFDDEREAKAARKAQWLRTRKRKANDAHAPGTLRPAKRQELLAAQVPRLFPMCQWWQMVHRMRGLMMAAHYL</sequence>
<evidence type="ECO:0000313" key="1">
    <source>
        <dbReference type="EMBL" id="KAG6370626.1"/>
    </source>
</evidence>
<reference evidence="1" key="1">
    <citation type="submission" date="2021-03" db="EMBL/GenBank/DDBJ databases">
        <title>Evolutionary innovations through gain and loss of genes in the ectomycorrhizal Boletales.</title>
        <authorList>
            <person name="Wu G."/>
            <person name="Miyauchi S."/>
            <person name="Morin E."/>
            <person name="Yang Z.-L."/>
            <person name="Xu J."/>
            <person name="Martin F.M."/>
        </authorList>
    </citation>
    <scope>NUCLEOTIDE SEQUENCE</scope>
    <source>
        <strain evidence="1">BR01</strain>
    </source>
</reference>
<proteinExistence type="predicted"/>
<dbReference type="Gene3D" id="3.40.50.300">
    <property type="entry name" value="P-loop containing nucleotide triphosphate hydrolases"/>
    <property type="match status" value="1"/>
</dbReference>
<dbReference type="SUPFAM" id="SSF52540">
    <property type="entry name" value="P-loop containing nucleoside triphosphate hydrolases"/>
    <property type="match status" value="1"/>
</dbReference>